<evidence type="ECO:0000313" key="1">
    <source>
        <dbReference type="EMBL" id="KAH3666146.1"/>
    </source>
</evidence>
<dbReference type="RefSeq" id="XP_046061350.1">
    <property type="nucleotide sequence ID" value="XM_046205402.1"/>
</dbReference>
<sequence>MSSKNVLNLWLARDVTYSVSNKTIRSTILSIESNRSFNGAWTSSMANSCLRFTNSGKEYRMLLATVLRYRIKII</sequence>
<dbReference type="EMBL" id="JAEUBE010000295">
    <property type="protein sequence ID" value="KAH3666146.1"/>
    <property type="molecule type" value="Genomic_DNA"/>
</dbReference>
<protein>
    <submittedName>
        <fullName evidence="1">Uncharacterized protein</fullName>
    </submittedName>
</protein>
<gene>
    <name evidence="1" type="ORF">OGAPHI_004335</name>
</gene>
<dbReference type="GeneID" id="70236300"/>
<reference evidence="1" key="2">
    <citation type="submission" date="2021-01" db="EMBL/GenBank/DDBJ databases">
        <authorList>
            <person name="Schikora-Tamarit M.A."/>
        </authorList>
    </citation>
    <scope>NUCLEOTIDE SEQUENCE</scope>
    <source>
        <strain evidence="1">CBS6075</strain>
    </source>
</reference>
<comment type="caution">
    <text evidence="1">The sequence shown here is derived from an EMBL/GenBank/DDBJ whole genome shotgun (WGS) entry which is preliminary data.</text>
</comment>
<reference evidence="1" key="1">
    <citation type="journal article" date="2021" name="Open Biol.">
        <title>Shared evolutionary footprints suggest mitochondrial oxidative damage underlies multiple complex I losses in fungi.</title>
        <authorList>
            <person name="Schikora-Tamarit M.A."/>
            <person name="Marcet-Houben M."/>
            <person name="Nosek J."/>
            <person name="Gabaldon T."/>
        </authorList>
    </citation>
    <scope>NUCLEOTIDE SEQUENCE</scope>
    <source>
        <strain evidence="1">CBS6075</strain>
    </source>
</reference>
<organism evidence="1 2">
    <name type="scientific">Ogataea philodendri</name>
    <dbReference type="NCBI Taxonomy" id="1378263"/>
    <lineage>
        <taxon>Eukaryota</taxon>
        <taxon>Fungi</taxon>
        <taxon>Dikarya</taxon>
        <taxon>Ascomycota</taxon>
        <taxon>Saccharomycotina</taxon>
        <taxon>Pichiomycetes</taxon>
        <taxon>Pichiales</taxon>
        <taxon>Pichiaceae</taxon>
        <taxon>Ogataea</taxon>
    </lineage>
</organism>
<proteinExistence type="predicted"/>
<dbReference type="Proteomes" id="UP000769157">
    <property type="component" value="Unassembled WGS sequence"/>
</dbReference>
<accession>A0A9P8P6W0</accession>
<keyword evidence="2" id="KW-1185">Reference proteome</keyword>
<name>A0A9P8P6W0_9ASCO</name>
<dbReference type="AlphaFoldDB" id="A0A9P8P6W0"/>
<evidence type="ECO:0000313" key="2">
    <source>
        <dbReference type="Proteomes" id="UP000769157"/>
    </source>
</evidence>